<evidence type="ECO:0000256" key="2">
    <source>
        <dbReference type="ARBA" id="ARBA00022692"/>
    </source>
</evidence>
<keyword evidence="2 5" id="KW-0812">Transmembrane</keyword>
<dbReference type="STRING" id="1123384.AJ81_08840"/>
<dbReference type="PaxDb" id="1123384-AJ81_08840"/>
<dbReference type="InterPro" id="IPR007016">
    <property type="entry name" value="O-antigen_ligase-rel_domated"/>
</dbReference>
<evidence type="ECO:0000256" key="5">
    <source>
        <dbReference type="SAM" id="Phobius"/>
    </source>
</evidence>
<evidence type="ECO:0000256" key="4">
    <source>
        <dbReference type="ARBA" id="ARBA00023136"/>
    </source>
</evidence>
<dbReference type="Pfam" id="PF04932">
    <property type="entry name" value="Wzy_C"/>
    <property type="match status" value="1"/>
</dbReference>
<feature type="transmembrane region" description="Helical" evidence="5">
    <location>
        <begin position="301"/>
        <end position="323"/>
    </location>
</feature>
<comment type="subcellular location">
    <subcellularLocation>
        <location evidence="1">Membrane</location>
        <topology evidence="1">Multi-pass membrane protein</topology>
    </subcellularLocation>
</comment>
<feature type="domain" description="O-antigen ligase-related" evidence="6">
    <location>
        <begin position="177"/>
        <end position="317"/>
    </location>
</feature>
<feature type="transmembrane region" description="Helical" evidence="5">
    <location>
        <begin position="40"/>
        <end position="62"/>
    </location>
</feature>
<protein>
    <recommendedName>
        <fullName evidence="6">O-antigen ligase-related domain-containing protein</fullName>
    </recommendedName>
</protein>
<feature type="transmembrane region" description="Helical" evidence="5">
    <location>
        <begin position="16"/>
        <end position="33"/>
    </location>
</feature>
<dbReference type="PATRIC" id="fig|1123384.7.peg.1774"/>
<evidence type="ECO:0000259" key="6">
    <source>
        <dbReference type="Pfam" id="PF04932"/>
    </source>
</evidence>
<dbReference type="PANTHER" id="PTHR37422">
    <property type="entry name" value="TEICHURONIC ACID BIOSYNTHESIS PROTEIN TUAE"/>
    <property type="match status" value="1"/>
</dbReference>
<sequence length="368" mass="42199">MCIYVFLSGFVFVEPSPAEIWFTVALPFLILGLKTNRSIIFAFSALFLPMLLSAFIGLISFGVLNFRFVIIDTYLFVFFFVLASYAKSLTKNPYQERFLDRLMIPWSLAGAVNIIVGGFGYLTGRTMFYGAWILKYGRLTGFFKDPNVLGPFLVPVSAYFLMRFLKGRGNEFLNLAFFLFFSFGVLLTFSRAAWLNYAVTIVLLVGTAFLNRGTCLKALGFFVIAALIFFVFWYYFADKVNLLGVSLKDFTLGRLRFQSYDVARFEAQRMFIDILSSANAFFGIGPGNYELYSRMATHSLYARYIGERGLFGFCLFVMFWVIVLKKLFKSRSRGFLIPVLFGQLINSLFIDSLHWRHLWLLIELAFLG</sequence>
<reference evidence="7 8" key="1">
    <citation type="submission" date="2014-01" db="EMBL/GenBank/DDBJ databases">
        <title>Genome sequencing of Thermotog hypogea.</title>
        <authorList>
            <person name="Zhang X."/>
            <person name="Alvare G."/>
            <person name="Fristensky B."/>
            <person name="Chen L."/>
            <person name="Suen T."/>
            <person name="Chen Q."/>
            <person name="Ma K."/>
        </authorList>
    </citation>
    <scope>NUCLEOTIDE SEQUENCE [LARGE SCALE GENOMIC DNA]</scope>
    <source>
        <strain evidence="7 8">DSM 11164</strain>
    </source>
</reference>
<feature type="transmembrane region" description="Helical" evidence="5">
    <location>
        <begin position="106"/>
        <end position="128"/>
    </location>
</feature>
<feature type="transmembrane region" description="Helical" evidence="5">
    <location>
        <begin position="172"/>
        <end position="189"/>
    </location>
</feature>
<feature type="transmembrane region" description="Helical" evidence="5">
    <location>
        <begin position="148"/>
        <end position="165"/>
    </location>
</feature>
<feature type="transmembrane region" description="Helical" evidence="5">
    <location>
        <begin position="218"/>
        <end position="236"/>
    </location>
</feature>
<dbReference type="EMBL" id="CP007141">
    <property type="protein sequence ID" value="AJC74884.1"/>
    <property type="molecule type" value="Genomic_DNA"/>
</dbReference>
<evidence type="ECO:0000256" key="1">
    <source>
        <dbReference type="ARBA" id="ARBA00004141"/>
    </source>
</evidence>
<accession>A0A0X1KUD8</accession>
<dbReference type="KEGG" id="phy:AJ81_08840"/>
<evidence type="ECO:0000313" key="7">
    <source>
        <dbReference type="EMBL" id="AJC74884.1"/>
    </source>
</evidence>
<dbReference type="Proteomes" id="UP000077469">
    <property type="component" value="Chromosome"/>
</dbReference>
<evidence type="ECO:0000313" key="8">
    <source>
        <dbReference type="Proteomes" id="UP000077469"/>
    </source>
</evidence>
<dbReference type="GO" id="GO:0016020">
    <property type="term" value="C:membrane"/>
    <property type="evidence" value="ECO:0007669"/>
    <property type="project" value="UniProtKB-SubCell"/>
</dbReference>
<dbReference type="PANTHER" id="PTHR37422:SF13">
    <property type="entry name" value="LIPOPOLYSACCHARIDE BIOSYNTHESIS PROTEIN PA4999-RELATED"/>
    <property type="match status" value="1"/>
</dbReference>
<keyword evidence="3 5" id="KW-1133">Transmembrane helix</keyword>
<keyword evidence="8" id="KW-1185">Reference proteome</keyword>
<gene>
    <name evidence="7" type="ORF">AJ81_08840</name>
</gene>
<organism evidence="7 8">
    <name type="scientific">Pseudothermotoga hypogea DSM 11164 = NBRC 106472</name>
    <dbReference type="NCBI Taxonomy" id="1123384"/>
    <lineage>
        <taxon>Bacteria</taxon>
        <taxon>Thermotogati</taxon>
        <taxon>Thermotogota</taxon>
        <taxon>Thermotogae</taxon>
        <taxon>Thermotogales</taxon>
        <taxon>Thermotogaceae</taxon>
        <taxon>Pseudothermotoga</taxon>
    </lineage>
</organism>
<name>A0A0X1KUD8_9THEM</name>
<proteinExistence type="predicted"/>
<keyword evidence="4 5" id="KW-0472">Membrane</keyword>
<feature type="transmembrane region" description="Helical" evidence="5">
    <location>
        <begin position="195"/>
        <end position="211"/>
    </location>
</feature>
<dbReference type="AlphaFoldDB" id="A0A0X1KUD8"/>
<dbReference type="InterPro" id="IPR051533">
    <property type="entry name" value="WaaL-like"/>
</dbReference>
<feature type="transmembrane region" description="Helical" evidence="5">
    <location>
        <begin position="68"/>
        <end position="86"/>
    </location>
</feature>
<evidence type="ECO:0000256" key="3">
    <source>
        <dbReference type="ARBA" id="ARBA00022989"/>
    </source>
</evidence>